<feature type="transmembrane region" description="Helical" evidence="1">
    <location>
        <begin position="325"/>
        <end position="344"/>
    </location>
</feature>
<accession>M0MCQ2</accession>
<evidence type="ECO:0008006" key="4">
    <source>
        <dbReference type="Google" id="ProtNLM"/>
    </source>
</evidence>
<dbReference type="InParanoid" id="M0MCQ2"/>
<gene>
    <name evidence="2" type="ORF">C449_14132</name>
</gene>
<dbReference type="Proteomes" id="UP000011669">
    <property type="component" value="Unassembled WGS sequence"/>
</dbReference>
<dbReference type="RefSeq" id="WP_006078683.1">
    <property type="nucleotide sequence ID" value="NZ_AOMD01000030.1"/>
</dbReference>
<proteinExistence type="predicted"/>
<feature type="transmembrane region" description="Helical" evidence="1">
    <location>
        <begin position="591"/>
        <end position="612"/>
    </location>
</feature>
<dbReference type="PATRIC" id="fig|1227455.4.peg.2873"/>
<feature type="transmembrane region" description="Helical" evidence="1">
    <location>
        <begin position="60"/>
        <end position="79"/>
    </location>
</feature>
<feature type="transmembrane region" description="Helical" evidence="1">
    <location>
        <begin position="205"/>
        <end position="223"/>
    </location>
</feature>
<dbReference type="STRING" id="1227455.C449_14132"/>
<feature type="transmembrane region" description="Helical" evidence="1">
    <location>
        <begin position="632"/>
        <end position="657"/>
    </location>
</feature>
<dbReference type="InterPro" id="IPR018746">
    <property type="entry name" value="DUF2298"/>
</dbReference>
<protein>
    <recommendedName>
        <fullName evidence="4">Chlor_Arch_YYY domain-containing protein</fullName>
    </recommendedName>
</protein>
<feature type="transmembrane region" description="Helical" evidence="1">
    <location>
        <begin position="292"/>
        <end position="313"/>
    </location>
</feature>
<feature type="transmembrane region" description="Helical" evidence="1">
    <location>
        <begin position="91"/>
        <end position="110"/>
    </location>
</feature>
<reference evidence="2 3" key="1">
    <citation type="journal article" date="2014" name="PLoS Genet.">
        <title>Phylogenetically driven sequencing of extremely halophilic archaea reveals strategies for static and dynamic osmo-response.</title>
        <authorList>
            <person name="Becker E.A."/>
            <person name="Seitzer P.M."/>
            <person name="Tritt A."/>
            <person name="Larsen D."/>
            <person name="Krusor M."/>
            <person name="Yao A.I."/>
            <person name="Wu D."/>
            <person name="Madern D."/>
            <person name="Eisen J.A."/>
            <person name="Darling A.E."/>
            <person name="Facciotti M.T."/>
        </authorList>
    </citation>
    <scope>NUCLEOTIDE SEQUENCE [LARGE SCALE GENOMIC DNA]</scope>
    <source>
        <strain evidence="2 3">DSM 5350</strain>
    </source>
</reference>
<feature type="transmembrane region" description="Helical" evidence="1">
    <location>
        <begin position="6"/>
        <end position="28"/>
    </location>
</feature>
<evidence type="ECO:0000313" key="2">
    <source>
        <dbReference type="EMBL" id="EMA43123.1"/>
    </source>
</evidence>
<dbReference type="EMBL" id="AOMD01000030">
    <property type="protein sequence ID" value="EMA43123.1"/>
    <property type="molecule type" value="Genomic_DNA"/>
</dbReference>
<comment type="caution">
    <text evidence="2">The sequence shown here is derived from an EMBL/GenBank/DDBJ whole genome shotgun (WGS) entry which is preliminary data.</text>
</comment>
<keyword evidence="3" id="KW-1185">Reference proteome</keyword>
<dbReference type="Pfam" id="PF10060">
    <property type="entry name" value="DUF2298"/>
    <property type="match status" value="1"/>
</dbReference>
<dbReference type="NCBIfam" id="TIGR03662">
    <property type="entry name" value="Chlor_Arch_YYY"/>
    <property type="match status" value="1"/>
</dbReference>
<feature type="transmembrane region" description="Helical" evidence="1">
    <location>
        <begin position="172"/>
        <end position="193"/>
    </location>
</feature>
<keyword evidence="1" id="KW-0812">Transmembrane</keyword>
<name>M0MCQ2_9EURY</name>
<evidence type="ECO:0000256" key="1">
    <source>
        <dbReference type="SAM" id="Phobius"/>
    </source>
</evidence>
<feature type="transmembrane region" description="Helical" evidence="1">
    <location>
        <begin position="397"/>
        <end position="420"/>
    </location>
</feature>
<feature type="transmembrane region" description="Helical" evidence="1">
    <location>
        <begin position="35"/>
        <end position="54"/>
    </location>
</feature>
<dbReference type="PANTHER" id="PTHR10790">
    <property type="entry name" value="TPR-DOMAIN CONTAINING PROTEIN"/>
    <property type="match status" value="1"/>
</dbReference>
<keyword evidence="1" id="KW-1133">Transmembrane helix</keyword>
<evidence type="ECO:0000313" key="3">
    <source>
        <dbReference type="Proteomes" id="UP000011669"/>
    </source>
</evidence>
<dbReference type="OrthoDB" id="313199at2157"/>
<keyword evidence="1" id="KW-0472">Membrane</keyword>
<organism evidence="2 3">
    <name type="scientific">Halococcus saccharolyticus DSM 5350</name>
    <dbReference type="NCBI Taxonomy" id="1227455"/>
    <lineage>
        <taxon>Archaea</taxon>
        <taxon>Methanobacteriati</taxon>
        <taxon>Methanobacteriota</taxon>
        <taxon>Stenosarchaea group</taxon>
        <taxon>Halobacteria</taxon>
        <taxon>Halobacteriales</taxon>
        <taxon>Halococcaceae</taxon>
        <taxon>Halococcus</taxon>
    </lineage>
</organism>
<dbReference type="AlphaFoldDB" id="M0MCQ2"/>
<feature type="transmembrane region" description="Helical" evidence="1">
    <location>
        <begin position="478"/>
        <end position="511"/>
    </location>
</feature>
<feature type="transmembrane region" description="Helical" evidence="1">
    <location>
        <begin position="440"/>
        <end position="457"/>
    </location>
</feature>
<dbReference type="PANTHER" id="PTHR10790:SF51">
    <property type="entry name" value="TETRATRICOPEPTIDE REPEAT PROTEIN"/>
    <property type="match status" value="1"/>
</dbReference>
<sequence length="825" mass="87725">MEYGLVALWFAGYALLALAGLPIAALLFERFPDRGATFALPISLAVLTLVAYWVGHLTFGWIAVAAAVAVLLVASGLALRAGGSIHLRAYLAAMAVFGIAFAFMLAIRAVDPAVHPGGGEKFLDFGLIQTVLRADRLPPEDFWFAGERLRYYYGGFVMTALLSMLTDTPARYAYNLALAGFFASLVTAAYGLAGAIASSHGRSHRLAGAFAVFFVGIGGNLATPGRMVLGVLPDDLAAQYGRVFFAGVRGVPYEEALATLTAPKSFSYWYGRYVIDGTLNVFPLWSFLNGDLSAFMIAMTFLLVAVALSFAYYRTPEADRTRRRALVFVAFPPAVGLCALISTWSVPSAVGVLWLSLALGDARPATLLPDAIARRLPAPPDVTAGLARLRYEVSRTVVATVLACAGGLAGAVLASPFLLFHRPEVRGVRFLPPRSGLGELFLVHGAFLTLFALYLVARRPPWLRARLARASPRALAVVGVAGVVVLAVLGLVVDLAAVALAGPFVVVGWVVCRTRADSLWGSTDTTVDGERPPERRRSSDAAATLFGAGAPVGYETVLIVAGAGLVLAVEFAYVSAGSITQNVRWKTVFKVYLQIWVLWGTAAGVALAWLLAATRDAIGRALAGRSTPRTALAAGLSVIAVTALVVPATGTFAGLALSAHFDDPPAESAGLDPTLDGTRFVEQSRPAQAESIAWLDNRSGQPNIVTEPGTQMYTWTSAPATLTGVPTVIGWRHQRGYRGAAAFEERVAAVNTIYTEPWSAGAPVLDRYDVRYIYVGPPERDRYGDVQNYARQPNVSVAFENQAVTIYAVDPDLVCESGDTDCGPE</sequence>